<name>A0A3L6DWF6_MAIZE</name>
<feature type="region of interest" description="Disordered" evidence="6">
    <location>
        <begin position="247"/>
        <end position="330"/>
    </location>
</feature>
<feature type="compositionally biased region" description="Acidic residues" evidence="6">
    <location>
        <begin position="256"/>
        <end position="269"/>
    </location>
</feature>
<feature type="compositionally biased region" description="Polar residues" evidence="6">
    <location>
        <begin position="455"/>
        <end position="466"/>
    </location>
</feature>
<feature type="domain" description="PPIase FKBP-type" evidence="7">
    <location>
        <begin position="492"/>
        <end position="578"/>
    </location>
</feature>
<dbReference type="Proteomes" id="UP000251960">
    <property type="component" value="Chromosome 7"/>
</dbReference>
<comment type="catalytic activity">
    <reaction evidence="1 5">
        <text>[protein]-peptidylproline (omega=180) = [protein]-peptidylproline (omega=0)</text>
        <dbReference type="Rhea" id="RHEA:16237"/>
        <dbReference type="Rhea" id="RHEA-COMP:10747"/>
        <dbReference type="Rhea" id="RHEA-COMP:10748"/>
        <dbReference type="ChEBI" id="CHEBI:83833"/>
        <dbReference type="ChEBI" id="CHEBI:83834"/>
        <dbReference type="EC" id="5.2.1.8"/>
    </reaction>
</comment>
<evidence type="ECO:0000256" key="6">
    <source>
        <dbReference type="SAM" id="MobiDB-lite"/>
    </source>
</evidence>
<evidence type="ECO:0000256" key="4">
    <source>
        <dbReference type="ARBA" id="ARBA00023235"/>
    </source>
</evidence>
<gene>
    <name evidence="8" type="primary">FKBP53_1</name>
    <name evidence="8" type="ORF">Zm00014a_024125</name>
</gene>
<dbReference type="Pfam" id="PF14541">
    <property type="entry name" value="TAXi_C"/>
    <property type="match status" value="1"/>
</dbReference>
<sequence length="578" mass="63104">MSGSLVLGGTEGGEGMQYVPLVKSATGDKLSYDMYYYLALRGVTVGEKAVWLSVRAFTANAAGSEGAVVDSGTTFTYLDPTVFQPVADAVVTVVGRRYKRAKDTEVGLGLHPYFVLPQVARLLVAFVGVAASANPPIHPSHGVLGEGLEIRMVYSMSVIAFDCLLMQKCFPATLGNCDAAARTVLQCNVGNKIPIKLCSLNPKLAETCHLEVEFEEVDDVIFSVIGHSSIHLSGYYVCASNRESYGEDIGHSSTDEEHDTSEDSYESDFIDDREVPLSEKYGSGSIDDSDDECTQRCHRQKAEKTTQNAERRRRLKKHQVGSTDYDDDDTPVMKHVAKRCAPKISDSGDDDTPVTKPVVKRRASIFDSDSDEDDNVPISLALGKKDNAKVAEETEHQNGQANGITKKRIIDVKKRKQSSISEDPASSMDMTDANAPSVSKQVDEIKKKSKKKMRNQSGENNEKQSNIRTLDDGLVVEYLSMGNNDAKVASDGCKVYIKYVGMLKDGKIVESNVSEKPYKFKLGAGKVIRGWDVGIHGMRVGEKRKLTVPPSMLSGGKSVGEVPENSSVIYEIELVKVK</sequence>
<dbReference type="SUPFAM" id="SSF54534">
    <property type="entry name" value="FKBP-like"/>
    <property type="match status" value="1"/>
</dbReference>
<evidence type="ECO:0000313" key="9">
    <source>
        <dbReference type="Proteomes" id="UP000251960"/>
    </source>
</evidence>
<evidence type="ECO:0000256" key="5">
    <source>
        <dbReference type="PROSITE-ProRule" id="PRU00277"/>
    </source>
</evidence>
<reference evidence="8 9" key="1">
    <citation type="journal article" date="2018" name="Nat. Genet.">
        <title>Extensive intraspecific gene order and gene structural variations between Mo17 and other maize genomes.</title>
        <authorList>
            <person name="Sun S."/>
            <person name="Zhou Y."/>
            <person name="Chen J."/>
            <person name="Shi J."/>
            <person name="Zhao H."/>
            <person name="Zhao H."/>
            <person name="Song W."/>
            <person name="Zhang M."/>
            <person name="Cui Y."/>
            <person name="Dong X."/>
            <person name="Liu H."/>
            <person name="Ma X."/>
            <person name="Jiao Y."/>
            <person name="Wang B."/>
            <person name="Wei X."/>
            <person name="Stein J.C."/>
            <person name="Glaubitz J.C."/>
            <person name="Lu F."/>
            <person name="Yu G."/>
            <person name="Liang C."/>
            <person name="Fengler K."/>
            <person name="Li B."/>
            <person name="Rafalski A."/>
            <person name="Schnable P.S."/>
            <person name="Ware D.H."/>
            <person name="Buckler E.S."/>
            <person name="Lai J."/>
        </authorList>
    </citation>
    <scope>NUCLEOTIDE SEQUENCE [LARGE SCALE GENOMIC DNA]</scope>
    <source>
        <strain evidence="9">cv. Missouri 17</strain>
        <tissue evidence="8">Seedling</tissue>
    </source>
</reference>
<keyword evidence="4 5" id="KW-0413">Isomerase</keyword>
<organism evidence="8 9">
    <name type="scientific">Zea mays</name>
    <name type="common">Maize</name>
    <dbReference type="NCBI Taxonomy" id="4577"/>
    <lineage>
        <taxon>Eukaryota</taxon>
        <taxon>Viridiplantae</taxon>
        <taxon>Streptophyta</taxon>
        <taxon>Embryophyta</taxon>
        <taxon>Tracheophyta</taxon>
        <taxon>Spermatophyta</taxon>
        <taxon>Magnoliopsida</taxon>
        <taxon>Liliopsida</taxon>
        <taxon>Poales</taxon>
        <taxon>Poaceae</taxon>
        <taxon>PACMAD clade</taxon>
        <taxon>Panicoideae</taxon>
        <taxon>Andropogonodae</taxon>
        <taxon>Andropogoneae</taxon>
        <taxon>Tripsacinae</taxon>
        <taxon>Zea</taxon>
    </lineage>
</organism>
<accession>A0A3L6DWF6</accession>
<dbReference type="Gene3D" id="2.60.120.340">
    <property type="entry name" value="Nucleoplasmin core domain"/>
    <property type="match status" value="1"/>
</dbReference>
<dbReference type="InterPro" id="IPR041232">
    <property type="entry name" value="NPL"/>
</dbReference>
<dbReference type="GO" id="GO:0003755">
    <property type="term" value="F:peptidyl-prolyl cis-trans isomerase activity"/>
    <property type="evidence" value="ECO:0007669"/>
    <property type="project" value="UniProtKB-KW"/>
</dbReference>
<dbReference type="InterPro" id="IPR001179">
    <property type="entry name" value="PPIase_FKBP_dom"/>
</dbReference>
<dbReference type="InterPro" id="IPR046357">
    <property type="entry name" value="PPIase_dom_sf"/>
</dbReference>
<evidence type="ECO:0000256" key="2">
    <source>
        <dbReference type="ARBA" id="ARBA00013194"/>
    </source>
</evidence>
<proteinExistence type="predicted"/>
<dbReference type="InterPro" id="IPR021109">
    <property type="entry name" value="Peptidase_aspartic_dom_sf"/>
</dbReference>
<dbReference type="InterPro" id="IPR032799">
    <property type="entry name" value="TAXi_C"/>
</dbReference>
<dbReference type="Gene3D" id="3.10.50.40">
    <property type="match status" value="1"/>
</dbReference>
<dbReference type="PROSITE" id="PS50059">
    <property type="entry name" value="FKBP_PPIASE"/>
    <property type="match status" value="1"/>
</dbReference>
<evidence type="ECO:0000256" key="1">
    <source>
        <dbReference type="ARBA" id="ARBA00000971"/>
    </source>
</evidence>
<dbReference type="Gene3D" id="2.40.70.10">
    <property type="entry name" value="Acid Proteases"/>
    <property type="match status" value="1"/>
</dbReference>
<dbReference type="SUPFAM" id="SSF50630">
    <property type="entry name" value="Acid proteases"/>
    <property type="match status" value="1"/>
</dbReference>
<dbReference type="PANTHER" id="PTHR43811:SF48">
    <property type="entry name" value="PEPTIDYL-PROLYL CIS-TRANS ISOMERASE FKBP43"/>
    <property type="match status" value="1"/>
</dbReference>
<dbReference type="AlphaFoldDB" id="A0A3L6DWF6"/>
<evidence type="ECO:0000256" key="3">
    <source>
        <dbReference type="ARBA" id="ARBA00023110"/>
    </source>
</evidence>
<evidence type="ECO:0000313" key="8">
    <source>
        <dbReference type="EMBL" id="PWZ13056.1"/>
    </source>
</evidence>
<dbReference type="Pfam" id="PF17800">
    <property type="entry name" value="NPL"/>
    <property type="match status" value="1"/>
</dbReference>
<evidence type="ECO:0000259" key="7">
    <source>
        <dbReference type="PROSITE" id="PS50059"/>
    </source>
</evidence>
<dbReference type="Pfam" id="PF00254">
    <property type="entry name" value="FKBP_C"/>
    <property type="match status" value="1"/>
</dbReference>
<dbReference type="PANTHER" id="PTHR43811">
    <property type="entry name" value="FKBP-TYPE PEPTIDYL-PROLYL CIS-TRANS ISOMERASE FKPA"/>
    <property type="match status" value="1"/>
</dbReference>
<comment type="caution">
    <text evidence="8">The sequence shown here is derived from an EMBL/GenBank/DDBJ whole genome shotgun (WGS) entry which is preliminary data.</text>
</comment>
<feature type="region of interest" description="Disordered" evidence="6">
    <location>
        <begin position="389"/>
        <end position="466"/>
    </location>
</feature>
<dbReference type="ExpressionAtlas" id="A0A3L6DWF6">
    <property type="expression patterns" value="baseline and differential"/>
</dbReference>
<protein>
    <recommendedName>
        <fullName evidence="2 5">peptidylprolyl isomerase</fullName>
        <ecNumber evidence="2 5">5.2.1.8</ecNumber>
    </recommendedName>
</protein>
<dbReference type="EC" id="5.2.1.8" evidence="2 5"/>
<keyword evidence="3 5" id="KW-0697">Rotamase</keyword>
<dbReference type="EMBL" id="NCVQ01000008">
    <property type="protein sequence ID" value="PWZ13056.1"/>
    <property type="molecule type" value="Genomic_DNA"/>
</dbReference>